<sequence>MGPTPPIDAASMTHRAHRTPRPRVSQDPQTRSRADRARSALPHFVLRRSYFVLYSR</sequence>
<dbReference type="EMBL" id="CADCWN010000378">
    <property type="protein sequence ID" value="CAA9589632.1"/>
    <property type="molecule type" value="Genomic_DNA"/>
</dbReference>
<evidence type="ECO:0000256" key="1">
    <source>
        <dbReference type="SAM" id="MobiDB-lite"/>
    </source>
</evidence>
<feature type="region of interest" description="Disordered" evidence="1">
    <location>
        <begin position="1"/>
        <end position="39"/>
    </location>
</feature>
<accession>A0A6J4VUP5</accession>
<dbReference type="AlphaFoldDB" id="A0A6J4VUP5"/>
<reference evidence="2" key="1">
    <citation type="submission" date="2020-02" db="EMBL/GenBank/DDBJ databases">
        <authorList>
            <person name="Meier V. D."/>
        </authorList>
    </citation>
    <scope>NUCLEOTIDE SEQUENCE</scope>
    <source>
        <strain evidence="2">AVDCRST_MAG18</strain>
    </source>
</reference>
<protein>
    <submittedName>
        <fullName evidence="2">Uncharacterized protein</fullName>
    </submittedName>
</protein>
<name>A0A6J4VUP5_9BACT</name>
<evidence type="ECO:0000313" key="2">
    <source>
        <dbReference type="EMBL" id="CAA9589632.1"/>
    </source>
</evidence>
<proteinExistence type="predicted"/>
<gene>
    <name evidence="2" type="ORF">AVDCRST_MAG18-4690</name>
</gene>
<organism evidence="2">
    <name type="scientific">uncultured Thermomicrobiales bacterium</name>
    <dbReference type="NCBI Taxonomy" id="1645740"/>
    <lineage>
        <taxon>Bacteria</taxon>
        <taxon>Pseudomonadati</taxon>
        <taxon>Thermomicrobiota</taxon>
        <taxon>Thermomicrobia</taxon>
        <taxon>Thermomicrobiales</taxon>
        <taxon>environmental samples</taxon>
    </lineage>
</organism>